<dbReference type="EC" id="5.2.1.8" evidence="1"/>
<evidence type="ECO:0000256" key="1">
    <source>
        <dbReference type="RuleBase" id="RU363019"/>
    </source>
</evidence>
<dbReference type="GO" id="GO:0006457">
    <property type="term" value="P:protein folding"/>
    <property type="evidence" value="ECO:0007669"/>
    <property type="project" value="TreeGrafter"/>
</dbReference>
<dbReference type="InterPro" id="IPR002130">
    <property type="entry name" value="Cyclophilin-type_PPIase_dom"/>
</dbReference>
<dbReference type="GO" id="GO:0016018">
    <property type="term" value="F:cyclosporin A binding"/>
    <property type="evidence" value="ECO:0007669"/>
    <property type="project" value="TreeGrafter"/>
</dbReference>
<comment type="catalytic activity">
    <reaction evidence="1">
        <text>[protein]-peptidylproline (omega=180) = [protein]-peptidylproline (omega=0)</text>
        <dbReference type="Rhea" id="RHEA:16237"/>
        <dbReference type="Rhea" id="RHEA-COMP:10747"/>
        <dbReference type="Rhea" id="RHEA-COMP:10748"/>
        <dbReference type="ChEBI" id="CHEBI:83833"/>
        <dbReference type="ChEBI" id="CHEBI:83834"/>
        <dbReference type="EC" id="5.2.1.8"/>
    </reaction>
</comment>
<dbReference type="InterPro" id="IPR029000">
    <property type="entry name" value="Cyclophilin-like_dom_sf"/>
</dbReference>
<reference evidence="5" key="1">
    <citation type="submission" date="2025-08" db="UniProtKB">
        <authorList>
            <consortium name="RefSeq"/>
        </authorList>
    </citation>
    <scope>IDENTIFICATION</scope>
    <source>
        <tissue evidence="5">Gonads</tissue>
    </source>
</reference>
<evidence type="ECO:0000259" key="3">
    <source>
        <dbReference type="PROSITE" id="PS50072"/>
    </source>
</evidence>
<dbReference type="GO" id="GO:0005739">
    <property type="term" value="C:mitochondrion"/>
    <property type="evidence" value="ECO:0007669"/>
    <property type="project" value="TreeGrafter"/>
</dbReference>
<dbReference type="PRINTS" id="PR00153">
    <property type="entry name" value="CSAPPISMRASE"/>
</dbReference>
<dbReference type="RefSeq" id="XP_023932500.1">
    <property type="nucleotide sequence ID" value="XM_024076732.1"/>
</dbReference>
<dbReference type="PANTHER" id="PTHR11071">
    <property type="entry name" value="PEPTIDYL-PROLYL CIS-TRANS ISOMERASE"/>
    <property type="match status" value="1"/>
</dbReference>
<protein>
    <recommendedName>
        <fullName evidence="1">Peptidyl-prolyl cis-trans isomerase</fullName>
        <shortName evidence="1">PPIase</shortName>
        <ecNumber evidence="1">5.2.1.8</ecNumber>
    </recommendedName>
</protein>
<keyword evidence="4" id="KW-1185">Reference proteome</keyword>
<accession>A0A2R2MQH6</accession>
<feature type="compositionally biased region" description="Basic residues" evidence="2">
    <location>
        <begin position="173"/>
        <end position="194"/>
    </location>
</feature>
<organism evidence="4 5">
    <name type="scientific">Lingula anatina</name>
    <name type="common">Brachiopod</name>
    <name type="synonym">Lingula unguis</name>
    <dbReference type="NCBI Taxonomy" id="7574"/>
    <lineage>
        <taxon>Eukaryota</taxon>
        <taxon>Metazoa</taxon>
        <taxon>Spiralia</taxon>
        <taxon>Lophotrochozoa</taxon>
        <taxon>Brachiopoda</taxon>
        <taxon>Linguliformea</taxon>
        <taxon>Lingulata</taxon>
        <taxon>Lingulida</taxon>
        <taxon>Linguloidea</taxon>
        <taxon>Lingulidae</taxon>
        <taxon>Lingula</taxon>
    </lineage>
</organism>
<dbReference type="PANTHER" id="PTHR11071:SF565">
    <property type="entry name" value="MOCA-CYP, ISOFORM A"/>
    <property type="match status" value="1"/>
</dbReference>
<feature type="region of interest" description="Disordered" evidence="2">
    <location>
        <begin position="141"/>
        <end position="196"/>
    </location>
</feature>
<keyword evidence="1" id="KW-0413">Isomerase</keyword>
<evidence type="ECO:0000313" key="5">
    <source>
        <dbReference type="RefSeq" id="XP_023932500.1"/>
    </source>
</evidence>
<dbReference type="Pfam" id="PF00160">
    <property type="entry name" value="Pro_isomerase"/>
    <property type="match status" value="1"/>
</dbReference>
<gene>
    <name evidence="5" type="primary">LOC106159721</name>
</gene>
<dbReference type="STRING" id="7574.A0A2R2MQH6"/>
<dbReference type="Proteomes" id="UP000085678">
    <property type="component" value="Unplaced"/>
</dbReference>
<proteinExistence type="inferred from homology"/>
<comment type="function">
    <text evidence="1">PPIases accelerate the folding of proteins. It catalyzes the cis-trans isomerization of proline imidic peptide bonds in oligopeptides.</text>
</comment>
<dbReference type="SUPFAM" id="SSF50891">
    <property type="entry name" value="Cyclophilin-like"/>
    <property type="match status" value="1"/>
</dbReference>
<name>A0A2R2MQH6_LINAN</name>
<sequence>MVQLWIFGHFSTWCNYSDCAVINVWTISTLQLFGQFSYLKLDSNCRMHLSFSDENFIIKHDRPFLLSMANRGKDTNGSQFFILTKPAPHLDGKHVVFGHVIRGQDVVIAIENQKTDENNRPINEVKITSCGELILQIKQKAKKKKDTKSSESEYASSSSESGSESEDDQKNIEKKKRTKRKKQRRGEKKKRKLRMLKEKCQKARFFPL</sequence>
<dbReference type="Gene3D" id="2.40.100.10">
    <property type="entry name" value="Cyclophilin-like"/>
    <property type="match status" value="1"/>
</dbReference>
<dbReference type="PROSITE" id="PS50072">
    <property type="entry name" value="CSA_PPIASE_2"/>
    <property type="match status" value="1"/>
</dbReference>
<comment type="similarity">
    <text evidence="1">Belongs to the cyclophilin-type PPIase family.</text>
</comment>
<dbReference type="InParanoid" id="A0A2R2MQH6"/>
<keyword evidence="1" id="KW-0697">Rotamase</keyword>
<evidence type="ECO:0000256" key="2">
    <source>
        <dbReference type="SAM" id="MobiDB-lite"/>
    </source>
</evidence>
<dbReference type="GeneID" id="106159721"/>
<feature type="compositionally biased region" description="Low complexity" evidence="2">
    <location>
        <begin position="152"/>
        <end position="162"/>
    </location>
</feature>
<evidence type="ECO:0000313" key="4">
    <source>
        <dbReference type="Proteomes" id="UP000085678"/>
    </source>
</evidence>
<dbReference type="AlphaFoldDB" id="A0A2R2MQH6"/>
<dbReference type="GO" id="GO:0003755">
    <property type="term" value="F:peptidyl-prolyl cis-trans isomerase activity"/>
    <property type="evidence" value="ECO:0007669"/>
    <property type="project" value="UniProtKB-UniRule"/>
</dbReference>
<dbReference type="OrthoDB" id="407558at2759"/>
<feature type="domain" description="PPIase cyclophilin-type" evidence="3">
    <location>
        <begin position="51"/>
        <end position="132"/>
    </location>
</feature>